<accession>A0A9N9GUT4</accession>
<dbReference type="PANTHER" id="PTHR46954">
    <property type="entry name" value="C2H2-TYPE DOMAIN-CONTAINING PROTEIN"/>
    <property type="match status" value="1"/>
</dbReference>
<dbReference type="Proteomes" id="UP000789759">
    <property type="component" value="Unassembled WGS sequence"/>
</dbReference>
<evidence type="ECO:0000313" key="2">
    <source>
        <dbReference type="Proteomes" id="UP000789759"/>
    </source>
</evidence>
<gene>
    <name evidence="1" type="ORF">CPELLU_LOCUS8625</name>
</gene>
<organism evidence="1 2">
    <name type="scientific">Cetraspora pellucida</name>
    <dbReference type="NCBI Taxonomy" id="1433469"/>
    <lineage>
        <taxon>Eukaryota</taxon>
        <taxon>Fungi</taxon>
        <taxon>Fungi incertae sedis</taxon>
        <taxon>Mucoromycota</taxon>
        <taxon>Glomeromycotina</taxon>
        <taxon>Glomeromycetes</taxon>
        <taxon>Diversisporales</taxon>
        <taxon>Gigasporaceae</taxon>
        <taxon>Cetraspora</taxon>
    </lineage>
</organism>
<evidence type="ECO:0000313" key="1">
    <source>
        <dbReference type="EMBL" id="CAG8636032.1"/>
    </source>
</evidence>
<reference evidence="1" key="1">
    <citation type="submission" date="2021-06" db="EMBL/GenBank/DDBJ databases">
        <authorList>
            <person name="Kallberg Y."/>
            <person name="Tangrot J."/>
            <person name="Rosling A."/>
        </authorList>
    </citation>
    <scope>NUCLEOTIDE SEQUENCE</scope>
    <source>
        <strain evidence="1">FL966</strain>
    </source>
</reference>
<comment type="caution">
    <text evidence="1">The sequence shown here is derived from an EMBL/GenBank/DDBJ whole genome shotgun (WGS) entry which is preliminary data.</text>
</comment>
<dbReference type="PANTHER" id="PTHR46954:SF1">
    <property type="entry name" value="C2H2-TYPE DOMAIN-CONTAINING PROTEIN"/>
    <property type="match status" value="1"/>
</dbReference>
<proteinExistence type="predicted"/>
<dbReference type="OrthoDB" id="2425766at2759"/>
<dbReference type="EMBL" id="CAJVQA010006196">
    <property type="protein sequence ID" value="CAG8636032.1"/>
    <property type="molecule type" value="Genomic_DNA"/>
</dbReference>
<keyword evidence="2" id="KW-1185">Reference proteome</keyword>
<sequence length="175" mass="20020">MADLLSMMKNLVLNEALKYEDKVKPILVLLVDSSPNENFRHLKYCKLFLKLNLDYFTIQTYALRQSAYNPVEHSMSTLSGKLAGIVLPIDHFGSHLDSSDNVINNYIYGKEVLVEYVNQEANIFSEVSTKEAYALLDENNGFLLSATKCRDGHFLNPIHILQYMEQTKLPGYNQH</sequence>
<protein>
    <submittedName>
        <fullName evidence="1">20688_t:CDS:1</fullName>
    </submittedName>
</protein>
<feature type="non-terminal residue" evidence="1">
    <location>
        <position position="175"/>
    </location>
</feature>
<name>A0A9N9GUT4_9GLOM</name>
<dbReference type="AlphaFoldDB" id="A0A9N9GUT4"/>